<evidence type="ECO:0000256" key="1">
    <source>
        <dbReference type="SAM" id="Phobius"/>
    </source>
</evidence>
<comment type="caution">
    <text evidence="2">The sequence shown here is derived from an EMBL/GenBank/DDBJ whole genome shotgun (WGS) entry which is preliminary data.</text>
</comment>
<name>A0A096AG20_9BACT</name>
<feature type="transmembrane region" description="Helical" evidence="1">
    <location>
        <begin position="6"/>
        <end position="21"/>
    </location>
</feature>
<evidence type="ECO:0000313" key="2">
    <source>
        <dbReference type="EMBL" id="KGF46088.1"/>
    </source>
</evidence>
<dbReference type="InterPro" id="IPR049458">
    <property type="entry name" value="EpsG-like"/>
</dbReference>
<keyword evidence="1" id="KW-0472">Membrane</keyword>
<feature type="transmembrane region" description="Helical" evidence="1">
    <location>
        <begin position="100"/>
        <end position="119"/>
    </location>
</feature>
<feature type="transmembrane region" description="Helical" evidence="1">
    <location>
        <begin position="200"/>
        <end position="222"/>
    </location>
</feature>
<accession>A0A096AG20</accession>
<dbReference type="RefSeq" id="WP_036865763.1">
    <property type="nucleotide sequence ID" value="NZ_JRNS01000437.1"/>
</dbReference>
<feature type="transmembrane region" description="Helical" evidence="1">
    <location>
        <begin position="325"/>
        <end position="348"/>
    </location>
</feature>
<feature type="transmembrane region" description="Helical" evidence="1">
    <location>
        <begin position="28"/>
        <end position="49"/>
    </location>
</feature>
<proteinExistence type="predicted"/>
<feature type="transmembrane region" description="Helical" evidence="1">
    <location>
        <begin position="270"/>
        <end position="289"/>
    </location>
</feature>
<gene>
    <name evidence="2" type="ORF">HMPREF0661_09010</name>
</gene>
<keyword evidence="1" id="KW-1133">Transmembrane helix</keyword>
<organism evidence="2 3">
    <name type="scientific">Prevotella melaninogenica DNF00666</name>
    <dbReference type="NCBI Taxonomy" id="1401073"/>
    <lineage>
        <taxon>Bacteria</taxon>
        <taxon>Pseudomonadati</taxon>
        <taxon>Bacteroidota</taxon>
        <taxon>Bacteroidia</taxon>
        <taxon>Bacteroidales</taxon>
        <taxon>Prevotellaceae</taxon>
        <taxon>Prevotella</taxon>
    </lineage>
</organism>
<dbReference type="AlphaFoldDB" id="A0A096AG20"/>
<reference evidence="2 3" key="1">
    <citation type="submission" date="2014-07" db="EMBL/GenBank/DDBJ databases">
        <authorList>
            <person name="McCorrison J."/>
            <person name="Sanka R."/>
            <person name="Torralba M."/>
            <person name="Gillis M."/>
            <person name="Haft D.H."/>
            <person name="Methe B."/>
            <person name="Sutton G."/>
            <person name="Nelson K.E."/>
        </authorList>
    </citation>
    <scope>NUCLEOTIDE SEQUENCE [LARGE SCALE GENOMIC DNA]</scope>
    <source>
        <strain evidence="2 3">DNF00666</strain>
    </source>
</reference>
<dbReference type="EMBL" id="JRNS01000437">
    <property type="protein sequence ID" value="KGF46088.1"/>
    <property type="molecule type" value="Genomic_DNA"/>
</dbReference>
<feature type="transmembrane region" description="Helical" evidence="1">
    <location>
        <begin position="242"/>
        <end position="263"/>
    </location>
</feature>
<sequence>MAYYIILFVITAILAWLNTGNTKVSKPFFFTFCLCIGLFVGLSDMLGGYDRYIYCEVFQDMHENVTKGVFFSEEFLYFFGKEPVYGLINDFIAFFTPNRYIFILVYTLFLYIVYAVNFYRYTKNPFFVLLIFEGLMFFFTFTYLRQVLAAGVIWLSIPYVAQRNFKKYFLFVILATLIHNSAAYMILLYFIPRRKFEKKYIVIFMLTLLIIGISGVTKFVFSVSGDVVSNARIAGYADTADIGFRIEYVIEAALFLSILLLNYKRIDDDALSLTLANVYLMFCGVLLFFCRSSDGGRIAWHCLIGIIVILERLCRPKSAVALKSFITVICFVLFYRILFAWGILLYPYKTFLTSGIRQGDFIEEAYEYDHAYDHDKLYNL</sequence>
<protein>
    <submittedName>
        <fullName evidence="2">Capsular biosynthesis protein</fullName>
    </submittedName>
</protein>
<keyword evidence="1" id="KW-0812">Transmembrane</keyword>
<feature type="transmembrane region" description="Helical" evidence="1">
    <location>
        <begin position="168"/>
        <end position="191"/>
    </location>
</feature>
<dbReference type="Pfam" id="PF14897">
    <property type="entry name" value="EpsG"/>
    <property type="match status" value="1"/>
</dbReference>
<feature type="transmembrane region" description="Helical" evidence="1">
    <location>
        <begin position="126"/>
        <end position="148"/>
    </location>
</feature>
<dbReference type="Proteomes" id="UP000029578">
    <property type="component" value="Unassembled WGS sequence"/>
</dbReference>
<evidence type="ECO:0000313" key="3">
    <source>
        <dbReference type="Proteomes" id="UP000029578"/>
    </source>
</evidence>